<evidence type="ECO:0000259" key="1">
    <source>
        <dbReference type="PROSITE" id="PS50994"/>
    </source>
</evidence>
<proteinExistence type="evidence at transcript level"/>
<dbReference type="Gene3D" id="3.30.420.10">
    <property type="entry name" value="Ribonuclease H-like superfamily/Ribonuclease H"/>
    <property type="match status" value="1"/>
</dbReference>
<dbReference type="Pfam" id="PF00665">
    <property type="entry name" value="rve"/>
    <property type="match status" value="1"/>
</dbReference>
<dbReference type="GO" id="GO:0003676">
    <property type="term" value="F:nucleic acid binding"/>
    <property type="evidence" value="ECO:0007669"/>
    <property type="project" value="InterPro"/>
</dbReference>
<organism evidence="2">
    <name type="scientific">Nosema pernyi</name>
    <dbReference type="NCBI Taxonomy" id="1112939"/>
    <lineage>
        <taxon>Eukaryota</taxon>
        <taxon>Fungi</taxon>
        <taxon>Fungi incertae sedis</taxon>
        <taxon>Microsporidia</taxon>
        <taxon>Nosematidae</taxon>
        <taxon>Nosema</taxon>
    </lineage>
</organism>
<evidence type="ECO:0000313" key="2">
    <source>
        <dbReference type="EMBL" id="AHW68394.1"/>
    </source>
</evidence>
<dbReference type="InterPro" id="IPR036397">
    <property type="entry name" value="RNaseH_sf"/>
</dbReference>
<dbReference type="PROSITE" id="PS50994">
    <property type="entry name" value="INTEGRASE"/>
    <property type="match status" value="1"/>
</dbReference>
<dbReference type="InterPro" id="IPR012337">
    <property type="entry name" value="RNaseH-like_sf"/>
</dbReference>
<dbReference type="PANTHER" id="PTHR46585:SF3">
    <property type="entry name" value="INTEGRASE CATALYTIC DOMAIN-CONTAINING PROTEIN"/>
    <property type="match status" value="1"/>
</dbReference>
<reference evidence="2" key="1">
    <citation type="journal article" date="2015" name="Parasitol. Res.">
        <title>Morphological and molecular characterization of Nosema pernyi, a microsporidian parasite in Antheraea pernyi.</title>
        <authorList>
            <person name="Wang Y."/>
            <person name="Liu W."/>
            <person name="Jiang Y."/>
            <person name="Huang L."/>
            <person name="Irfan M."/>
            <person name="Shi S."/>
            <person name="Yang R."/>
            <person name="Qin L."/>
        </authorList>
    </citation>
    <scope>NUCLEOTIDE SEQUENCE</scope>
</reference>
<dbReference type="PANTHER" id="PTHR46585">
    <property type="entry name" value="INTEGRASE CORE DOMAIN CONTAINING PROTEIN"/>
    <property type="match status" value="1"/>
</dbReference>
<dbReference type="GO" id="GO:0015074">
    <property type="term" value="P:DNA integration"/>
    <property type="evidence" value="ECO:0007669"/>
    <property type="project" value="InterPro"/>
</dbReference>
<dbReference type="SUPFAM" id="SSF53098">
    <property type="entry name" value="Ribonuclease H-like"/>
    <property type="match status" value="1"/>
</dbReference>
<dbReference type="AlphaFoldDB" id="X5E4M6"/>
<sequence length="228" mass="26469">MDLIEFREEKCFVVVAIDYFTRRVWAKVIRSKESFRIVEFVKSICSEGKVPEEIITDNGKEFCNSEFRQLCSTLKINHRKVSVESHTSNGRVERIIRTIRDSVLKSKKDLFEDKIKEAVEIYNSSFHAGVKCTPIEAAEDKSGTVMIENSPDGTYARNFKGWYREKFIRGQEVRVAKRENLKDTAKNCKGRFLDMGKVLEVCPGDSYIIRLENGKILKKRHYDLKGIR</sequence>
<accession>X5E4M6</accession>
<protein>
    <recommendedName>
        <fullName evidence="1">Integrase catalytic domain-containing protein</fullName>
    </recommendedName>
</protein>
<dbReference type="GO" id="GO:0005634">
    <property type="term" value="C:nucleus"/>
    <property type="evidence" value="ECO:0007669"/>
    <property type="project" value="UniProtKB-ARBA"/>
</dbReference>
<dbReference type="EMBL" id="KJ210717">
    <property type="protein sequence ID" value="AHW68394.1"/>
    <property type="molecule type" value="mRNA"/>
</dbReference>
<dbReference type="InterPro" id="IPR001584">
    <property type="entry name" value="Integrase_cat-core"/>
</dbReference>
<name>X5E4M6_9MICR</name>
<feature type="domain" description="Integrase catalytic" evidence="1">
    <location>
        <begin position="1"/>
        <end position="142"/>
    </location>
</feature>